<organism evidence="2 3">
    <name type="scientific">Alkalimonas cellulosilytica</name>
    <dbReference type="NCBI Taxonomy" id="3058395"/>
    <lineage>
        <taxon>Bacteria</taxon>
        <taxon>Pseudomonadati</taxon>
        <taxon>Pseudomonadota</taxon>
        <taxon>Gammaproteobacteria</taxon>
        <taxon>Alkalimonas</taxon>
    </lineage>
</organism>
<protein>
    <submittedName>
        <fullName evidence="2">CRISPR-associated ring nuclease Csm6</fullName>
    </submittedName>
</protein>
<comment type="caution">
    <text evidence="2">The sequence shown here is derived from an EMBL/GenBank/DDBJ whole genome shotgun (WGS) entry which is preliminary data.</text>
</comment>
<dbReference type="NCBIfam" id="TIGR02584">
    <property type="entry name" value="cas_NE0113"/>
    <property type="match status" value="1"/>
</dbReference>
<feature type="domain" description="CRISPR system ring nuclease SSO2081-like" evidence="1">
    <location>
        <begin position="16"/>
        <end position="224"/>
    </location>
</feature>
<dbReference type="RefSeq" id="WP_330130055.1">
    <property type="nucleotide sequence ID" value="NZ_JAUHLI010000020.1"/>
</dbReference>
<dbReference type="InterPro" id="IPR019092">
    <property type="entry name" value="SSO2081-like_dom"/>
</dbReference>
<dbReference type="EMBL" id="JAUHLI010000020">
    <property type="protein sequence ID" value="MEE2003007.1"/>
    <property type="molecule type" value="Genomic_DNA"/>
</dbReference>
<evidence type="ECO:0000313" key="3">
    <source>
        <dbReference type="Proteomes" id="UP001336314"/>
    </source>
</evidence>
<sequence>MSQPTKTLLLAVTGATPQVITETLYGIYKQGLEWPQKIEILTTSFGKEQARLNLITDGKLQALCDEYNLELPEFSESLIHVIPDAAGNEVADARTLEDQEALADFIVKTIANRSLDNDVRIHASIAGGRKTMTFFLGYAMSIFGRDFDRLSHVLVSEQFESNPQFYYPTLQSKTIDGRDNIRLDCSKAEVMLAEIPLISQRMLNPKLVAEFEQFSYNEIVNAIQLAQRPEHVQLTLNFDKANPQVTFGHKTIEFGNRKADFALLAAFARAKKHNEPGFYRQTYRNETADFTLAILQELCTLEGIRFDSENLIDALEELEFQGSLDGKTVDALKRVSDHRFDENNFSDRRTSLQKYLSKHLPKAAVNLLVPQTKGQNNPYQLPIMADMITFVGA</sequence>
<name>A0ABU7JAJ1_9GAMM</name>
<dbReference type="InterPro" id="IPR013413">
    <property type="entry name" value="CRISPR-assoc_prot_NE0113"/>
</dbReference>
<evidence type="ECO:0000259" key="1">
    <source>
        <dbReference type="Pfam" id="PF09623"/>
    </source>
</evidence>
<evidence type="ECO:0000313" key="2">
    <source>
        <dbReference type="EMBL" id="MEE2003007.1"/>
    </source>
</evidence>
<proteinExistence type="predicted"/>
<reference evidence="2 3" key="1">
    <citation type="submission" date="2023-07" db="EMBL/GenBank/DDBJ databases">
        <title>Alkalimonas sp., MEB108 novel, alkaliphilic bacterium isolated from Lonar Lake, India.</title>
        <authorList>
            <person name="Joshi A."/>
            <person name="Thite S."/>
        </authorList>
    </citation>
    <scope>NUCLEOTIDE SEQUENCE [LARGE SCALE GENOMIC DNA]</scope>
    <source>
        <strain evidence="2 3">MEB108</strain>
    </source>
</reference>
<dbReference type="Pfam" id="PF09623">
    <property type="entry name" value="Cas_NE0113"/>
    <property type="match status" value="1"/>
</dbReference>
<dbReference type="Proteomes" id="UP001336314">
    <property type="component" value="Unassembled WGS sequence"/>
</dbReference>
<keyword evidence="3" id="KW-1185">Reference proteome</keyword>
<accession>A0ABU7JAJ1</accession>
<gene>
    <name evidence="2" type="primary">csm6</name>
    <name evidence="2" type="ORF">QWY20_16230</name>
</gene>